<gene>
    <name evidence="2" type="ORF">D3H55_21015</name>
</gene>
<comment type="caution">
    <text evidence="2">The sequence shown here is derived from an EMBL/GenBank/DDBJ whole genome shotgun (WGS) entry which is preliminary data.</text>
</comment>
<dbReference type="AlphaFoldDB" id="A0A3A1QSR2"/>
<dbReference type="OrthoDB" id="2939308at2"/>
<dbReference type="EMBL" id="QXIR01000040">
    <property type="protein sequence ID" value="RIW28781.1"/>
    <property type="molecule type" value="Genomic_DNA"/>
</dbReference>
<reference evidence="2 3" key="1">
    <citation type="submission" date="2018-09" db="EMBL/GenBank/DDBJ databases">
        <title>Bacillus saliacetes sp. nov., isolated from Thai shrimp paste (Ka-pi).</title>
        <authorList>
            <person name="Daroonpunt R."/>
            <person name="Tanasupawat S."/>
            <person name="Yiamsombut S."/>
        </authorList>
    </citation>
    <scope>NUCLEOTIDE SEQUENCE [LARGE SCALE GENOMIC DNA]</scope>
    <source>
        <strain evidence="2 3">SKP7-4</strain>
    </source>
</reference>
<evidence type="ECO:0000313" key="2">
    <source>
        <dbReference type="EMBL" id="RIW28781.1"/>
    </source>
</evidence>
<accession>A0A3A1QSR2</accession>
<dbReference type="Proteomes" id="UP000265801">
    <property type="component" value="Unassembled WGS sequence"/>
</dbReference>
<proteinExistence type="predicted"/>
<feature type="compositionally biased region" description="Polar residues" evidence="1">
    <location>
        <begin position="1"/>
        <end position="15"/>
    </location>
</feature>
<feature type="compositionally biased region" description="Basic and acidic residues" evidence="1">
    <location>
        <begin position="36"/>
        <end position="58"/>
    </location>
</feature>
<sequence>MSGNQERSESVNANEKLNRELDGKNSQSAEGTSTEKANKRIMERLESGETSKGVDPDHYLANSQNSLVTRGKDRGGQ</sequence>
<organism evidence="2 3">
    <name type="scientific">Bacillus salacetis</name>
    <dbReference type="NCBI Taxonomy" id="2315464"/>
    <lineage>
        <taxon>Bacteria</taxon>
        <taxon>Bacillati</taxon>
        <taxon>Bacillota</taxon>
        <taxon>Bacilli</taxon>
        <taxon>Bacillales</taxon>
        <taxon>Bacillaceae</taxon>
        <taxon>Bacillus</taxon>
    </lineage>
</organism>
<keyword evidence="3" id="KW-1185">Reference proteome</keyword>
<dbReference type="RefSeq" id="WP_119549270.1">
    <property type="nucleotide sequence ID" value="NZ_QXIR01000040.1"/>
</dbReference>
<evidence type="ECO:0000256" key="1">
    <source>
        <dbReference type="SAM" id="MobiDB-lite"/>
    </source>
</evidence>
<feature type="compositionally biased region" description="Polar residues" evidence="1">
    <location>
        <begin position="24"/>
        <end position="35"/>
    </location>
</feature>
<evidence type="ECO:0000313" key="3">
    <source>
        <dbReference type="Proteomes" id="UP000265801"/>
    </source>
</evidence>
<feature type="region of interest" description="Disordered" evidence="1">
    <location>
        <begin position="1"/>
        <end position="77"/>
    </location>
</feature>
<protein>
    <submittedName>
        <fullName evidence="2">Uncharacterized protein</fullName>
    </submittedName>
</protein>
<name>A0A3A1QSR2_9BACI</name>